<accession>M3BUD2</accession>
<feature type="compositionally biased region" description="Low complexity" evidence="1">
    <location>
        <begin position="7"/>
        <end position="26"/>
    </location>
</feature>
<protein>
    <submittedName>
        <fullName evidence="3">Uncharacterized protein</fullName>
    </submittedName>
</protein>
<feature type="compositionally biased region" description="Basic residues" evidence="1">
    <location>
        <begin position="32"/>
        <end position="45"/>
    </location>
</feature>
<proteinExistence type="predicted"/>
<dbReference type="eggNOG" id="ENOG502T1TY">
    <property type="taxonomic scope" value="Eukaryota"/>
</dbReference>
<dbReference type="OrthoDB" id="4156595at2759"/>
<keyword evidence="2" id="KW-0812">Transmembrane</keyword>
<dbReference type="AlphaFoldDB" id="M3BUD2"/>
<feature type="region of interest" description="Disordered" evidence="1">
    <location>
        <begin position="122"/>
        <end position="152"/>
    </location>
</feature>
<name>M3BUD2_SPHMS</name>
<evidence type="ECO:0000256" key="1">
    <source>
        <dbReference type="SAM" id="MobiDB-lite"/>
    </source>
</evidence>
<evidence type="ECO:0000313" key="3">
    <source>
        <dbReference type="EMBL" id="EMF10290.1"/>
    </source>
</evidence>
<evidence type="ECO:0000256" key="2">
    <source>
        <dbReference type="SAM" id="Phobius"/>
    </source>
</evidence>
<organism evidence="3 4">
    <name type="scientific">Sphaerulina musiva (strain SO2202)</name>
    <name type="common">Poplar stem canker fungus</name>
    <name type="synonym">Septoria musiva</name>
    <dbReference type="NCBI Taxonomy" id="692275"/>
    <lineage>
        <taxon>Eukaryota</taxon>
        <taxon>Fungi</taxon>
        <taxon>Dikarya</taxon>
        <taxon>Ascomycota</taxon>
        <taxon>Pezizomycotina</taxon>
        <taxon>Dothideomycetes</taxon>
        <taxon>Dothideomycetidae</taxon>
        <taxon>Mycosphaerellales</taxon>
        <taxon>Mycosphaerellaceae</taxon>
        <taxon>Sphaerulina</taxon>
    </lineage>
</organism>
<gene>
    <name evidence="3" type="ORF">SEPMUDRAFT_151271</name>
</gene>
<feature type="transmembrane region" description="Helical" evidence="2">
    <location>
        <begin position="82"/>
        <end position="103"/>
    </location>
</feature>
<dbReference type="EMBL" id="KB456268">
    <property type="protein sequence ID" value="EMF10290.1"/>
    <property type="molecule type" value="Genomic_DNA"/>
</dbReference>
<dbReference type="Proteomes" id="UP000016931">
    <property type="component" value="Unassembled WGS sequence"/>
</dbReference>
<reference evidence="3 4" key="1">
    <citation type="journal article" date="2012" name="PLoS Pathog.">
        <title>Diverse lifestyles and strategies of plant pathogenesis encoded in the genomes of eighteen Dothideomycetes fungi.</title>
        <authorList>
            <person name="Ohm R.A."/>
            <person name="Feau N."/>
            <person name="Henrissat B."/>
            <person name="Schoch C.L."/>
            <person name="Horwitz B.A."/>
            <person name="Barry K.W."/>
            <person name="Condon B.J."/>
            <person name="Copeland A.C."/>
            <person name="Dhillon B."/>
            <person name="Glaser F."/>
            <person name="Hesse C.N."/>
            <person name="Kosti I."/>
            <person name="LaButti K."/>
            <person name="Lindquist E.A."/>
            <person name="Lucas S."/>
            <person name="Salamov A.A."/>
            <person name="Bradshaw R.E."/>
            <person name="Ciuffetti L."/>
            <person name="Hamelin R.C."/>
            <person name="Kema G.H.J."/>
            <person name="Lawrence C."/>
            <person name="Scott J.A."/>
            <person name="Spatafora J.W."/>
            <person name="Turgeon B.G."/>
            <person name="de Wit P.J.G.M."/>
            <person name="Zhong S."/>
            <person name="Goodwin S.B."/>
            <person name="Grigoriev I.V."/>
        </authorList>
    </citation>
    <scope>NUCLEOTIDE SEQUENCE [LARGE SCALE GENOMIC DNA]</scope>
    <source>
        <strain evidence="3 4">SO2202</strain>
    </source>
</reference>
<keyword evidence="2" id="KW-1133">Transmembrane helix</keyword>
<keyword evidence="2" id="KW-0472">Membrane</keyword>
<keyword evidence="4" id="KW-1185">Reference proteome</keyword>
<dbReference type="HOGENOM" id="CLU_079673_1_0_1"/>
<evidence type="ECO:0000313" key="4">
    <source>
        <dbReference type="Proteomes" id="UP000016931"/>
    </source>
</evidence>
<feature type="compositionally biased region" description="Polar residues" evidence="1">
    <location>
        <begin position="126"/>
        <end position="135"/>
    </location>
</feature>
<dbReference type="GeneID" id="27903846"/>
<feature type="transmembrane region" description="Helical" evidence="2">
    <location>
        <begin position="179"/>
        <end position="202"/>
    </location>
</feature>
<sequence>MSAPGNTTTTTTTTTTATTTTPTTPTGDPKQHVKSHSGRRQSRNKKQPDPFLDLPDDVLKQAAAGAASTPSPKSDNQPPHSLLVHLFFTPISVISFILSLFLIERQQRQWRYQQQLQVQQQQQQQNPTTAQSQSGRWLLSGPEPYQESPETTWHPRLSWRRRGIAKMQISDVLEMKGRVAVAIAVWMAVAVGVCAYGIRWLWGWMI</sequence>
<feature type="region of interest" description="Disordered" evidence="1">
    <location>
        <begin position="1"/>
        <end position="54"/>
    </location>
</feature>
<dbReference type="RefSeq" id="XP_016758411.1">
    <property type="nucleotide sequence ID" value="XM_016906709.1"/>
</dbReference>